<keyword evidence="3" id="KW-1185">Reference proteome</keyword>
<dbReference type="EMBL" id="CP071090">
    <property type="protein sequence ID" value="QSQ19087.1"/>
    <property type="molecule type" value="Genomic_DNA"/>
</dbReference>
<feature type="transmembrane region" description="Helical" evidence="1">
    <location>
        <begin position="205"/>
        <end position="225"/>
    </location>
</feature>
<protein>
    <recommendedName>
        <fullName evidence="4">Small-conductance mechanosensitive channel</fullName>
    </recommendedName>
</protein>
<keyword evidence="1" id="KW-0472">Membrane</keyword>
<name>A0ABX7NNI5_9BACT</name>
<organism evidence="2 3">
    <name type="scientific">Pyxidicoccus parkwayensis</name>
    <dbReference type="NCBI Taxonomy" id="2813578"/>
    <lineage>
        <taxon>Bacteria</taxon>
        <taxon>Pseudomonadati</taxon>
        <taxon>Myxococcota</taxon>
        <taxon>Myxococcia</taxon>
        <taxon>Myxococcales</taxon>
        <taxon>Cystobacterineae</taxon>
        <taxon>Myxococcaceae</taxon>
        <taxon>Pyxidicoccus</taxon>
    </lineage>
</organism>
<evidence type="ECO:0000313" key="3">
    <source>
        <dbReference type="Proteomes" id="UP000662747"/>
    </source>
</evidence>
<evidence type="ECO:0000256" key="1">
    <source>
        <dbReference type="SAM" id="Phobius"/>
    </source>
</evidence>
<sequence length="411" mass="46963">MSTVSRKTLLVLSVLLLLVLPVPGSLLMWGGLPRGFGVFPAQQAGCPETTEKCEPGFNAYYFAFCCLVAVFVLAFFLVPKWFGFKSAGASEARSTKAAEPGQWPWWLLPGVVTTVVSWAVLWMGRDPSSLYTFVPLWWGFIVTVDACVYKRTGGNSILARSPGIILWLALSSLWGWYIFEYLNWFVMENWYYPNNELLSPLGYRVWYTLSYTTVWPAVFEWYTLLRTSSWLRTRYSRGPKVSLSRRAQWGVFLGAAVAIALTGRFPFALFFMLWLGPLFFFSGVLLLFKSWTPYSPILGGDWSQVMTMALAGLCNGFFWELWNFGSEFFNGGAKTNPNFWKYEIPYINVLHFFSEMPLLGYFGYLPFGVLCWMWWLMMARFFNLKTTFENDLEAGPEPVIPVAEQAPQHAA</sequence>
<feature type="transmembrane region" description="Helical" evidence="1">
    <location>
        <begin position="161"/>
        <end position="179"/>
    </location>
</feature>
<evidence type="ECO:0000313" key="2">
    <source>
        <dbReference type="EMBL" id="QSQ19087.1"/>
    </source>
</evidence>
<feature type="transmembrane region" description="Helical" evidence="1">
    <location>
        <begin position="130"/>
        <end position="149"/>
    </location>
</feature>
<feature type="transmembrane region" description="Helical" evidence="1">
    <location>
        <begin position="59"/>
        <end position="82"/>
    </location>
</feature>
<dbReference type="RefSeq" id="WP_206720675.1">
    <property type="nucleotide sequence ID" value="NZ_CP071090.1"/>
</dbReference>
<proteinExistence type="predicted"/>
<keyword evidence="1" id="KW-1133">Transmembrane helix</keyword>
<keyword evidence="1" id="KW-0812">Transmembrane</keyword>
<evidence type="ECO:0008006" key="4">
    <source>
        <dbReference type="Google" id="ProtNLM"/>
    </source>
</evidence>
<reference evidence="2 3" key="1">
    <citation type="submission" date="2021-02" db="EMBL/GenBank/DDBJ databases">
        <title>De Novo genome assembly of isolated myxobacteria.</title>
        <authorList>
            <person name="Stevens D.C."/>
        </authorList>
    </citation>
    <scope>NUCLEOTIDE SEQUENCE [LARGE SCALE GENOMIC DNA]</scope>
    <source>
        <strain evidence="3">SCPEA02</strain>
    </source>
</reference>
<dbReference type="Proteomes" id="UP000662747">
    <property type="component" value="Chromosome"/>
</dbReference>
<feature type="transmembrane region" description="Helical" evidence="1">
    <location>
        <begin position="300"/>
        <end position="319"/>
    </location>
</feature>
<feature type="transmembrane region" description="Helical" evidence="1">
    <location>
        <begin position="103"/>
        <end position="124"/>
    </location>
</feature>
<feature type="transmembrane region" description="Helical" evidence="1">
    <location>
        <begin position="269"/>
        <end position="288"/>
    </location>
</feature>
<feature type="transmembrane region" description="Helical" evidence="1">
    <location>
        <begin position="358"/>
        <end position="377"/>
    </location>
</feature>
<accession>A0ABX7NNI5</accession>
<gene>
    <name evidence="2" type="ORF">JY651_27470</name>
</gene>